<dbReference type="RefSeq" id="XP_022659115.1">
    <property type="nucleotide sequence ID" value="XM_022803380.1"/>
</dbReference>
<accession>A0A7M7K1W4</accession>
<dbReference type="Proteomes" id="UP000594260">
    <property type="component" value="Unplaced"/>
</dbReference>
<evidence type="ECO:0000313" key="2">
    <source>
        <dbReference type="EnsemblMetazoa" id="XP_022659115"/>
    </source>
</evidence>
<reference evidence="2" key="1">
    <citation type="submission" date="2021-01" db="UniProtKB">
        <authorList>
            <consortium name="EnsemblMetazoa"/>
        </authorList>
    </citation>
    <scope>IDENTIFICATION</scope>
</reference>
<protein>
    <submittedName>
        <fullName evidence="2">Uncharacterized protein</fullName>
    </submittedName>
</protein>
<feature type="chain" id="PRO_5029855970" evidence="1">
    <location>
        <begin position="17"/>
        <end position="111"/>
    </location>
</feature>
<dbReference type="GeneID" id="111249476"/>
<keyword evidence="1" id="KW-0732">Signal</keyword>
<dbReference type="InParanoid" id="A0A7M7K1W4"/>
<dbReference type="AlphaFoldDB" id="A0A7M7K1W4"/>
<feature type="signal peptide" evidence="1">
    <location>
        <begin position="1"/>
        <end position="16"/>
    </location>
</feature>
<sequence>MRTILVIACLFGGIFCGGGGSGKGWQGDGVEGQAFIIKEIGGGRDYGGGDHGGGETVVLRSIPNLGYGHMTKKTFVFKKNHGGGGAHGDDFGGGGKGYIVTEIKSGGGWKW</sequence>
<proteinExistence type="predicted"/>
<organism evidence="2 3">
    <name type="scientific">Varroa destructor</name>
    <name type="common">Honeybee mite</name>
    <dbReference type="NCBI Taxonomy" id="109461"/>
    <lineage>
        <taxon>Eukaryota</taxon>
        <taxon>Metazoa</taxon>
        <taxon>Ecdysozoa</taxon>
        <taxon>Arthropoda</taxon>
        <taxon>Chelicerata</taxon>
        <taxon>Arachnida</taxon>
        <taxon>Acari</taxon>
        <taxon>Parasitiformes</taxon>
        <taxon>Mesostigmata</taxon>
        <taxon>Gamasina</taxon>
        <taxon>Dermanyssoidea</taxon>
        <taxon>Varroidae</taxon>
        <taxon>Varroa</taxon>
    </lineage>
</organism>
<evidence type="ECO:0000256" key="1">
    <source>
        <dbReference type="SAM" id="SignalP"/>
    </source>
</evidence>
<dbReference type="EnsemblMetazoa" id="XM_022803380">
    <property type="protein sequence ID" value="XP_022659115"/>
    <property type="gene ID" value="LOC111249476"/>
</dbReference>
<keyword evidence="3" id="KW-1185">Reference proteome</keyword>
<dbReference type="KEGG" id="vde:111249476"/>
<evidence type="ECO:0000313" key="3">
    <source>
        <dbReference type="Proteomes" id="UP000594260"/>
    </source>
</evidence>
<name>A0A7M7K1W4_VARDE</name>